<organism evidence="1">
    <name type="scientific">marine sediment metagenome</name>
    <dbReference type="NCBI Taxonomy" id="412755"/>
    <lineage>
        <taxon>unclassified sequences</taxon>
        <taxon>metagenomes</taxon>
        <taxon>ecological metagenomes</taxon>
    </lineage>
</organism>
<evidence type="ECO:0000313" key="1">
    <source>
        <dbReference type="EMBL" id="GAH71586.1"/>
    </source>
</evidence>
<gene>
    <name evidence="1" type="ORF">S03H2_53126</name>
</gene>
<name>X1HN82_9ZZZZ</name>
<accession>X1HN82</accession>
<dbReference type="EMBL" id="BARU01033803">
    <property type="protein sequence ID" value="GAH71586.1"/>
    <property type="molecule type" value="Genomic_DNA"/>
</dbReference>
<comment type="caution">
    <text evidence="1">The sequence shown here is derived from an EMBL/GenBank/DDBJ whole genome shotgun (WGS) entry which is preliminary data.</text>
</comment>
<feature type="non-terminal residue" evidence="1">
    <location>
        <position position="1"/>
    </location>
</feature>
<reference evidence="1" key="1">
    <citation type="journal article" date="2014" name="Front. Microbiol.">
        <title>High frequency of phylogenetically diverse reductive dehalogenase-homologous genes in deep subseafloor sedimentary metagenomes.</title>
        <authorList>
            <person name="Kawai M."/>
            <person name="Futagami T."/>
            <person name="Toyoda A."/>
            <person name="Takaki Y."/>
            <person name="Nishi S."/>
            <person name="Hori S."/>
            <person name="Arai W."/>
            <person name="Tsubouchi T."/>
            <person name="Morono Y."/>
            <person name="Uchiyama I."/>
            <person name="Ito T."/>
            <person name="Fujiyama A."/>
            <person name="Inagaki F."/>
            <person name="Takami H."/>
        </authorList>
    </citation>
    <scope>NUCLEOTIDE SEQUENCE</scope>
    <source>
        <strain evidence="1">Expedition CK06-06</strain>
    </source>
</reference>
<protein>
    <submittedName>
        <fullName evidence="1">Uncharacterized protein</fullName>
    </submittedName>
</protein>
<proteinExistence type="predicted"/>
<sequence length="29" mass="3145">GPDFDGSTMLARRAVPGRMLPYTLIAQPL</sequence>
<dbReference type="AlphaFoldDB" id="X1HN82"/>